<accession>A0A923S877</accession>
<dbReference type="PANTHER" id="PTHR42928">
    <property type="entry name" value="TRICARBOXYLATE-BINDING PROTEIN"/>
    <property type="match status" value="1"/>
</dbReference>
<keyword evidence="4" id="KW-1185">Reference proteome</keyword>
<sequence length="323" mass="34309">MKVKLILKSALIAAACAVAMTSAHAEWPEKIVRVVAPYGPGGGVDTFTRPIAQKLGTILGQTVIVDNKPGAGGTIGVKNVLDSPADGYTFLSGGVHQPMAESLYPKRGYDLEKDFVPVAMTARVPSVLVVTNSAPFASVKELIAYAKKNPGKVTYCSSGSGTAQHIVGESFKRLAGVSMLHIPYRSTAPAMTDLIGGQCMLMFDGLGTSAQQIRTGRIKLLAVATATRTPLFPDAPTLKEAGGPAMDATIWYGWWARRGTPAPVVEKMAHAIRETLKDPTVAEAWKTQGATVPAQGDAEAARYMQEEAGRWKKEVVDLKITTD</sequence>
<dbReference type="AlphaFoldDB" id="A0A923S877"/>
<dbReference type="Proteomes" id="UP000596827">
    <property type="component" value="Unassembled WGS sequence"/>
</dbReference>
<dbReference type="EMBL" id="JACORU010000013">
    <property type="protein sequence ID" value="MBC5767827.1"/>
    <property type="molecule type" value="Genomic_DNA"/>
</dbReference>
<proteinExistence type="inferred from homology"/>
<dbReference type="Gene3D" id="3.40.190.150">
    <property type="entry name" value="Bordetella uptake gene, domain 1"/>
    <property type="match status" value="1"/>
</dbReference>
<protein>
    <submittedName>
        <fullName evidence="3">Tripartite tricarboxylate transporter substrate binding protein</fullName>
    </submittedName>
</protein>
<keyword evidence="2" id="KW-0732">Signal</keyword>
<evidence type="ECO:0000313" key="4">
    <source>
        <dbReference type="Proteomes" id="UP000596827"/>
    </source>
</evidence>
<evidence type="ECO:0000313" key="3">
    <source>
        <dbReference type="EMBL" id="MBC5767827.1"/>
    </source>
</evidence>
<dbReference type="SUPFAM" id="SSF53850">
    <property type="entry name" value="Periplasmic binding protein-like II"/>
    <property type="match status" value="1"/>
</dbReference>
<organism evidence="3 4">
    <name type="scientific">Ramlibacter albus</name>
    <dbReference type="NCBI Taxonomy" id="2079448"/>
    <lineage>
        <taxon>Bacteria</taxon>
        <taxon>Pseudomonadati</taxon>
        <taxon>Pseudomonadota</taxon>
        <taxon>Betaproteobacteria</taxon>
        <taxon>Burkholderiales</taxon>
        <taxon>Comamonadaceae</taxon>
        <taxon>Ramlibacter</taxon>
    </lineage>
</organism>
<evidence type="ECO:0000256" key="1">
    <source>
        <dbReference type="ARBA" id="ARBA00006987"/>
    </source>
</evidence>
<dbReference type="Pfam" id="PF03401">
    <property type="entry name" value="TctC"/>
    <property type="match status" value="1"/>
</dbReference>
<evidence type="ECO:0000256" key="2">
    <source>
        <dbReference type="SAM" id="SignalP"/>
    </source>
</evidence>
<reference evidence="3" key="1">
    <citation type="submission" date="2020-08" db="EMBL/GenBank/DDBJ databases">
        <title>Ramlibacter sp. GTP1 16S ribosomal RNA gene genome sequencing and assembly.</title>
        <authorList>
            <person name="Kang M."/>
        </authorList>
    </citation>
    <scope>NUCLEOTIDE SEQUENCE</scope>
    <source>
        <strain evidence="3">GTP1</strain>
    </source>
</reference>
<dbReference type="CDD" id="cd07012">
    <property type="entry name" value="PBP2_Bug_TTT"/>
    <property type="match status" value="1"/>
</dbReference>
<dbReference type="InterPro" id="IPR005064">
    <property type="entry name" value="BUG"/>
</dbReference>
<comment type="caution">
    <text evidence="3">The sequence shown here is derived from an EMBL/GenBank/DDBJ whole genome shotgun (WGS) entry which is preliminary data.</text>
</comment>
<feature type="chain" id="PRO_5037571876" evidence="2">
    <location>
        <begin position="26"/>
        <end position="323"/>
    </location>
</feature>
<dbReference type="Gene3D" id="3.40.190.10">
    <property type="entry name" value="Periplasmic binding protein-like II"/>
    <property type="match status" value="1"/>
</dbReference>
<name>A0A923S877_9BURK</name>
<comment type="similarity">
    <text evidence="1">Belongs to the UPF0065 (bug) family.</text>
</comment>
<dbReference type="InterPro" id="IPR042100">
    <property type="entry name" value="Bug_dom1"/>
</dbReference>
<dbReference type="PANTHER" id="PTHR42928:SF5">
    <property type="entry name" value="BLR1237 PROTEIN"/>
    <property type="match status" value="1"/>
</dbReference>
<feature type="signal peptide" evidence="2">
    <location>
        <begin position="1"/>
        <end position="25"/>
    </location>
</feature>
<dbReference type="PIRSF" id="PIRSF017082">
    <property type="entry name" value="YflP"/>
    <property type="match status" value="1"/>
</dbReference>
<gene>
    <name evidence="3" type="ORF">H8R02_25420</name>
</gene>